<feature type="transmembrane region" description="Helical" evidence="1">
    <location>
        <begin position="60"/>
        <end position="79"/>
    </location>
</feature>
<proteinExistence type="predicted"/>
<dbReference type="AlphaFoldDB" id="A0A9D1UFX2"/>
<dbReference type="Proteomes" id="UP000824205">
    <property type="component" value="Unassembled WGS sequence"/>
</dbReference>
<organism evidence="2 3">
    <name type="scientific">Candidatus Eubacterium faecipullorum</name>
    <dbReference type="NCBI Taxonomy" id="2838571"/>
    <lineage>
        <taxon>Bacteria</taxon>
        <taxon>Bacillati</taxon>
        <taxon>Bacillota</taxon>
        <taxon>Clostridia</taxon>
        <taxon>Eubacteriales</taxon>
        <taxon>Eubacteriaceae</taxon>
        <taxon>Eubacterium</taxon>
    </lineage>
</organism>
<gene>
    <name evidence="2" type="ORF">IAA48_05270</name>
</gene>
<reference evidence="2" key="2">
    <citation type="submission" date="2021-04" db="EMBL/GenBank/DDBJ databases">
        <authorList>
            <person name="Gilroy R."/>
        </authorList>
    </citation>
    <scope>NUCLEOTIDE SEQUENCE</scope>
    <source>
        <strain evidence="2">421</strain>
    </source>
</reference>
<sequence length="117" mass="12409">MKNTFTLYNKRPIMISIAAFVLSMCLFFVFFSLASGLPDTVPTHFTNGVGIDGWGAKSELYPIPIIPAVFGVITIPLAVVCTKKGVPGLSYFASGISIFVTALMALIAAMFLKAAGV</sequence>
<keyword evidence="1" id="KW-0812">Transmembrane</keyword>
<comment type="caution">
    <text evidence="2">The sequence shown here is derived from an EMBL/GenBank/DDBJ whole genome shotgun (WGS) entry which is preliminary data.</text>
</comment>
<evidence type="ECO:0008006" key="4">
    <source>
        <dbReference type="Google" id="ProtNLM"/>
    </source>
</evidence>
<protein>
    <recommendedName>
        <fullName evidence="4">DUF1648 domain-containing protein</fullName>
    </recommendedName>
</protein>
<evidence type="ECO:0000313" key="2">
    <source>
        <dbReference type="EMBL" id="HIW85888.1"/>
    </source>
</evidence>
<name>A0A9D1UFX2_9FIRM</name>
<evidence type="ECO:0000256" key="1">
    <source>
        <dbReference type="SAM" id="Phobius"/>
    </source>
</evidence>
<feature type="transmembrane region" description="Helical" evidence="1">
    <location>
        <begin position="91"/>
        <end position="112"/>
    </location>
</feature>
<dbReference type="EMBL" id="DXGE01000024">
    <property type="protein sequence ID" value="HIW85888.1"/>
    <property type="molecule type" value="Genomic_DNA"/>
</dbReference>
<reference evidence="2" key="1">
    <citation type="journal article" date="2021" name="PeerJ">
        <title>Extensive microbial diversity within the chicken gut microbiome revealed by metagenomics and culture.</title>
        <authorList>
            <person name="Gilroy R."/>
            <person name="Ravi A."/>
            <person name="Getino M."/>
            <person name="Pursley I."/>
            <person name="Horton D.L."/>
            <person name="Alikhan N.F."/>
            <person name="Baker D."/>
            <person name="Gharbi K."/>
            <person name="Hall N."/>
            <person name="Watson M."/>
            <person name="Adriaenssens E.M."/>
            <person name="Foster-Nyarko E."/>
            <person name="Jarju S."/>
            <person name="Secka A."/>
            <person name="Antonio M."/>
            <person name="Oren A."/>
            <person name="Chaudhuri R.R."/>
            <person name="La Ragione R."/>
            <person name="Hildebrand F."/>
            <person name="Pallen M.J."/>
        </authorList>
    </citation>
    <scope>NUCLEOTIDE SEQUENCE</scope>
    <source>
        <strain evidence="2">421</strain>
    </source>
</reference>
<keyword evidence="1" id="KW-0472">Membrane</keyword>
<accession>A0A9D1UFX2</accession>
<keyword evidence="1" id="KW-1133">Transmembrane helix</keyword>
<evidence type="ECO:0000313" key="3">
    <source>
        <dbReference type="Proteomes" id="UP000824205"/>
    </source>
</evidence>